<proteinExistence type="predicted"/>
<evidence type="ECO:0000313" key="3">
    <source>
        <dbReference type="Proteomes" id="UP000308652"/>
    </source>
</evidence>
<evidence type="ECO:0000256" key="1">
    <source>
        <dbReference type="SAM" id="MobiDB-lite"/>
    </source>
</evidence>
<reference evidence="2 3" key="1">
    <citation type="journal article" date="2019" name="Nat. Ecol. Evol.">
        <title>Megaphylogeny resolves global patterns of mushroom evolution.</title>
        <authorList>
            <person name="Varga T."/>
            <person name="Krizsan K."/>
            <person name="Foldi C."/>
            <person name="Dima B."/>
            <person name="Sanchez-Garcia M."/>
            <person name="Sanchez-Ramirez S."/>
            <person name="Szollosi G.J."/>
            <person name="Szarkandi J.G."/>
            <person name="Papp V."/>
            <person name="Albert L."/>
            <person name="Andreopoulos W."/>
            <person name="Angelini C."/>
            <person name="Antonin V."/>
            <person name="Barry K.W."/>
            <person name="Bougher N.L."/>
            <person name="Buchanan P."/>
            <person name="Buyck B."/>
            <person name="Bense V."/>
            <person name="Catcheside P."/>
            <person name="Chovatia M."/>
            <person name="Cooper J."/>
            <person name="Damon W."/>
            <person name="Desjardin D."/>
            <person name="Finy P."/>
            <person name="Geml J."/>
            <person name="Haridas S."/>
            <person name="Hughes K."/>
            <person name="Justo A."/>
            <person name="Karasinski D."/>
            <person name="Kautmanova I."/>
            <person name="Kiss B."/>
            <person name="Kocsube S."/>
            <person name="Kotiranta H."/>
            <person name="LaButti K.M."/>
            <person name="Lechner B.E."/>
            <person name="Liimatainen K."/>
            <person name="Lipzen A."/>
            <person name="Lukacs Z."/>
            <person name="Mihaltcheva S."/>
            <person name="Morgado L.N."/>
            <person name="Niskanen T."/>
            <person name="Noordeloos M.E."/>
            <person name="Ohm R.A."/>
            <person name="Ortiz-Santana B."/>
            <person name="Ovrebo C."/>
            <person name="Racz N."/>
            <person name="Riley R."/>
            <person name="Savchenko A."/>
            <person name="Shiryaev A."/>
            <person name="Soop K."/>
            <person name="Spirin V."/>
            <person name="Szebenyi C."/>
            <person name="Tomsovsky M."/>
            <person name="Tulloss R.E."/>
            <person name="Uehling J."/>
            <person name="Grigoriev I.V."/>
            <person name="Vagvolgyi C."/>
            <person name="Papp T."/>
            <person name="Martin F.M."/>
            <person name="Miettinen O."/>
            <person name="Hibbett D.S."/>
            <person name="Nagy L.G."/>
        </authorList>
    </citation>
    <scope>NUCLEOTIDE SEQUENCE [LARGE SCALE GENOMIC DNA]</scope>
    <source>
        <strain evidence="2 3">CBS 166.37</strain>
    </source>
</reference>
<accession>A0A5C3MIA4</accession>
<gene>
    <name evidence="2" type="ORF">BDQ12DRAFT_49574</name>
</gene>
<dbReference type="EMBL" id="ML213590">
    <property type="protein sequence ID" value="TFK45132.1"/>
    <property type="molecule type" value="Genomic_DNA"/>
</dbReference>
<dbReference type="Proteomes" id="UP000308652">
    <property type="component" value="Unassembled WGS sequence"/>
</dbReference>
<protein>
    <submittedName>
        <fullName evidence="2">Uncharacterized protein</fullName>
    </submittedName>
</protein>
<sequence length="58" mass="6657">MRRHKMDSGLLHFPNRRLKFSHPPSDHHHQLGEADNLWSSGPQRICDTRALVKTQASG</sequence>
<keyword evidence="3" id="KW-1185">Reference proteome</keyword>
<name>A0A5C3MIA4_9AGAR</name>
<feature type="region of interest" description="Disordered" evidence="1">
    <location>
        <begin position="1"/>
        <end position="39"/>
    </location>
</feature>
<dbReference type="AlphaFoldDB" id="A0A5C3MIA4"/>
<organism evidence="2 3">
    <name type="scientific">Crucibulum laeve</name>
    <dbReference type="NCBI Taxonomy" id="68775"/>
    <lineage>
        <taxon>Eukaryota</taxon>
        <taxon>Fungi</taxon>
        <taxon>Dikarya</taxon>
        <taxon>Basidiomycota</taxon>
        <taxon>Agaricomycotina</taxon>
        <taxon>Agaricomycetes</taxon>
        <taxon>Agaricomycetidae</taxon>
        <taxon>Agaricales</taxon>
        <taxon>Agaricineae</taxon>
        <taxon>Nidulariaceae</taxon>
        <taxon>Crucibulum</taxon>
    </lineage>
</organism>
<evidence type="ECO:0000313" key="2">
    <source>
        <dbReference type="EMBL" id="TFK45132.1"/>
    </source>
</evidence>